<keyword evidence="13" id="KW-0206">Cytoskeleton</keyword>
<organism evidence="18">
    <name type="scientific">Magnaporthiopsis poae (strain ATCC 64411 / 73-15)</name>
    <name type="common">Kentucky bluegrass fungus</name>
    <name type="synonym">Magnaporthe poae</name>
    <dbReference type="NCBI Taxonomy" id="644358"/>
    <lineage>
        <taxon>Eukaryota</taxon>
        <taxon>Fungi</taxon>
        <taxon>Dikarya</taxon>
        <taxon>Ascomycota</taxon>
        <taxon>Pezizomycotina</taxon>
        <taxon>Sordariomycetes</taxon>
        <taxon>Sordariomycetidae</taxon>
        <taxon>Magnaporthales</taxon>
        <taxon>Magnaporthaceae</taxon>
        <taxon>Magnaporthiopsis</taxon>
    </lineage>
</organism>
<evidence type="ECO:0000256" key="7">
    <source>
        <dbReference type="ARBA" id="ARBA00022490"/>
    </source>
</evidence>
<evidence type="ECO:0000256" key="16">
    <source>
        <dbReference type="ARBA" id="ARBA00023328"/>
    </source>
</evidence>
<evidence type="ECO:0000256" key="15">
    <source>
        <dbReference type="ARBA" id="ARBA00023306"/>
    </source>
</evidence>
<evidence type="ECO:0000256" key="11">
    <source>
        <dbReference type="ARBA" id="ARBA00022829"/>
    </source>
</evidence>
<keyword evidence="10" id="KW-0498">Mitosis</keyword>
<comment type="similarity">
    <text evidence="4">Belongs to the DASH complex ASK1 family.</text>
</comment>
<keyword evidence="11" id="KW-0159">Chromosome partition</keyword>
<evidence type="ECO:0000256" key="9">
    <source>
        <dbReference type="ARBA" id="ARBA00022701"/>
    </source>
</evidence>
<keyword evidence="15" id="KW-0131">Cell cycle</keyword>
<evidence type="ECO:0000256" key="8">
    <source>
        <dbReference type="ARBA" id="ARBA00022618"/>
    </source>
</evidence>
<evidence type="ECO:0000256" key="17">
    <source>
        <dbReference type="SAM" id="MobiDB-lite"/>
    </source>
</evidence>
<evidence type="ECO:0000256" key="12">
    <source>
        <dbReference type="ARBA" id="ARBA00022838"/>
    </source>
</evidence>
<evidence type="ECO:0000256" key="4">
    <source>
        <dbReference type="ARBA" id="ARBA00010731"/>
    </source>
</evidence>
<comment type="subcellular location">
    <subcellularLocation>
        <location evidence="3">Chromosome</location>
        <location evidence="3">Centromere</location>
        <location evidence="3">Kinetochore</location>
    </subcellularLocation>
    <subcellularLocation>
        <location evidence="2">Cytoplasm</location>
        <location evidence="2">Cytoskeleton</location>
        <location evidence="2">Spindle</location>
    </subcellularLocation>
    <subcellularLocation>
        <location evidence="1">Nucleus</location>
    </subcellularLocation>
</comment>
<name>A0A0H2TK48_MAGP6</name>
<dbReference type="PANTHER" id="PTHR28200:SF1">
    <property type="entry name" value="DASH COMPLEX SUBUNIT ASK1"/>
    <property type="match status" value="1"/>
</dbReference>
<evidence type="ECO:0000256" key="5">
    <source>
        <dbReference type="ARBA" id="ARBA00014520"/>
    </source>
</evidence>
<keyword evidence="8" id="KW-0132">Cell division</keyword>
<dbReference type="OrthoDB" id="5573898at2759"/>
<reference evidence="18" key="2">
    <citation type="submission" date="2011-03" db="EMBL/GenBank/DDBJ databases">
        <title>Annotation of Magnaporthe poae ATCC 64411.</title>
        <authorList>
            <person name="Ma L.-J."/>
            <person name="Dead R."/>
            <person name="Young S.K."/>
            <person name="Zeng Q."/>
            <person name="Gargeya S."/>
            <person name="Fitzgerald M."/>
            <person name="Haas B."/>
            <person name="Abouelleil A."/>
            <person name="Alvarado L."/>
            <person name="Arachchi H.M."/>
            <person name="Berlin A."/>
            <person name="Brown A."/>
            <person name="Chapman S.B."/>
            <person name="Chen Z."/>
            <person name="Dunbar C."/>
            <person name="Freedman E."/>
            <person name="Gearin G."/>
            <person name="Gellesch M."/>
            <person name="Goldberg J."/>
            <person name="Griggs A."/>
            <person name="Gujja S."/>
            <person name="Heiman D."/>
            <person name="Howarth C."/>
            <person name="Larson L."/>
            <person name="Lui A."/>
            <person name="MacDonald P.J.P."/>
            <person name="Mehta T."/>
            <person name="Montmayeur A."/>
            <person name="Murphy C."/>
            <person name="Neiman D."/>
            <person name="Pearson M."/>
            <person name="Priest M."/>
            <person name="Roberts A."/>
            <person name="Saif S."/>
            <person name="Shea T."/>
            <person name="Shenoy N."/>
            <person name="Sisk P."/>
            <person name="Stolte C."/>
            <person name="Sykes S."/>
            <person name="Yandava C."/>
            <person name="Wortman J."/>
            <person name="Nusbaum C."/>
            <person name="Birren B."/>
        </authorList>
    </citation>
    <scope>NUCLEOTIDE SEQUENCE</scope>
    <source>
        <strain evidence="18">ATCC 64411</strain>
    </source>
</reference>
<dbReference type="PANTHER" id="PTHR28200">
    <property type="entry name" value="DASH COMPLEX SUBUNIT ASK1"/>
    <property type="match status" value="1"/>
</dbReference>
<dbReference type="GO" id="GO:0044732">
    <property type="term" value="C:mitotic spindle pole body"/>
    <property type="evidence" value="ECO:0007669"/>
    <property type="project" value="TreeGrafter"/>
</dbReference>
<evidence type="ECO:0000256" key="2">
    <source>
        <dbReference type="ARBA" id="ARBA00004186"/>
    </source>
</evidence>
<keyword evidence="9" id="KW-0493">Microtubule</keyword>
<evidence type="ECO:0000256" key="13">
    <source>
        <dbReference type="ARBA" id="ARBA00023212"/>
    </source>
</evidence>
<dbReference type="GO" id="GO:0051301">
    <property type="term" value="P:cell division"/>
    <property type="evidence" value="ECO:0007669"/>
    <property type="project" value="UniProtKB-KW"/>
</dbReference>
<evidence type="ECO:0000256" key="6">
    <source>
        <dbReference type="ARBA" id="ARBA00022454"/>
    </source>
</evidence>
<keyword evidence="6" id="KW-0158">Chromosome</keyword>
<dbReference type="GO" id="GO:0005874">
    <property type="term" value="C:microtubule"/>
    <property type="evidence" value="ECO:0007669"/>
    <property type="project" value="UniProtKB-KW"/>
</dbReference>
<dbReference type="InterPro" id="IPR013964">
    <property type="entry name" value="DASH_Ask1"/>
</dbReference>
<keyword evidence="7" id="KW-0963">Cytoplasm</keyword>
<feature type="region of interest" description="Disordered" evidence="17">
    <location>
        <begin position="1"/>
        <end position="36"/>
    </location>
</feature>
<sequence length="170" mass="17788">GHERETTRAPTGQAAAEAVGGQPHVEPRDGAADISKPLFGFPTVRAAYRGGGAAQTRNTGPRTPGVSVQTPATGRKTRDVFGAQSGAGGDKADEIGWDSDSDEDVYAGMSPPKTIQFAMPASRLLQTPAREASKRIVEDILLTAGAGPDESSEYSPTMVKMNQNVLDDSF</sequence>
<evidence type="ECO:0000256" key="1">
    <source>
        <dbReference type="ARBA" id="ARBA00004123"/>
    </source>
</evidence>
<keyword evidence="14" id="KW-0539">Nucleus</keyword>
<dbReference type="GO" id="GO:0042729">
    <property type="term" value="C:DASH complex"/>
    <property type="evidence" value="ECO:0007669"/>
    <property type="project" value="InterPro"/>
</dbReference>
<gene>
    <name evidence="18" type="ORF">MAPG_00942</name>
</gene>
<dbReference type="VEuPathDB" id="FungiDB:MAPG_00942"/>
<feature type="compositionally biased region" description="Acidic residues" evidence="17">
    <location>
        <begin position="95"/>
        <end position="105"/>
    </location>
</feature>
<reference evidence="18" key="1">
    <citation type="submission" date="2010-05" db="EMBL/GenBank/DDBJ databases">
        <title>The Genome Sequence of Magnaporthe poae strain ATCC 64411.</title>
        <authorList>
            <consortium name="The Broad Institute Genome Sequencing Platform"/>
            <consortium name="Broad Institute Genome Sequencing Center for Infectious Disease"/>
            <person name="Ma L.-J."/>
            <person name="Dead R."/>
            <person name="Young S."/>
            <person name="Zeng Q."/>
            <person name="Koehrsen M."/>
            <person name="Alvarado L."/>
            <person name="Berlin A."/>
            <person name="Chapman S.B."/>
            <person name="Chen Z."/>
            <person name="Freedman E."/>
            <person name="Gellesch M."/>
            <person name="Goldberg J."/>
            <person name="Griggs A."/>
            <person name="Gujja S."/>
            <person name="Heilman E.R."/>
            <person name="Heiman D."/>
            <person name="Hepburn T."/>
            <person name="Howarth C."/>
            <person name="Jen D."/>
            <person name="Larson L."/>
            <person name="Mehta T."/>
            <person name="Neiman D."/>
            <person name="Pearson M."/>
            <person name="Roberts A."/>
            <person name="Saif S."/>
            <person name="Shea T."/>
            <person name="Shenoy N."/>
            <person name="Sisk P."/>
            <person name="Stolte C."/>
            <person name="Sykes S."/>
            <person name="Walk T."/>
            <person name="White J."/>
            <person name="Yandava C."/>
            <person name="Haas B."/>
            <person name="Nusbaum C."/>
            <person name="Birren B."/>
        </authorList>
    </citation>
    <scope>NUCLEOTIDE SEQUENCE</scope>
    <source>
        <strain evidence="18">ATCC 64411</strain>
    </source>
</reference>
<dbReference type="GO" id="GO:0072686">
    <property type="term" value="C:mitotic spindle"/>
    <property type="evidence" value="ECO:0007669"/>
    <property type="project" value="InterPro"/>
</dbReference>
<proteinExistence type="inferred from homology"/>
<keyword evidence="16" id="KW-0137">Centromere</keyword>
<feature type="region of interest" description="Disordered" evidence="17">
    <location>
        <begin position="50"/>
        <end position="111"/>
    </location>
</feature>
<evidence type="ECO:0000313" key="18">
    <source>
        <dbReference type="EMBL" id="KLU81861.1"/>
    </source>
</evidence>
<protein>
    <recommendedName>
        <fullName evidence="5">DASH complex subunit ASK1</fullName>
    </recommendedName>
</protein>
<evidence type="ECO:0000256" key="10">
    <source>
        <dbReference type="ARBA" id="ARBA00022776"/>
    </source>
</evidence>
<keyword evidence="12" id="KW-0995">Kinetochore</keyword>
<accession>A0A0H2TK48</accession>
<dbReference type="AlphaFoldDB" id="A0A0H2TK48"/>
<evidence type="ECO:0000256" key="14">
    <source>
        <dbReference type="ARBA" id="ARBA00023242"/>
    </source>
</evidence>
<feature type="compositionally biased region" description="Polar residues" evidence="17">
    <location>
        <begin position="55"/>
        <end position="72"/>
    </location>
</feature>
<feature type="non-terminal residue" evidence="18">
    <location>
        <position position="1"/>
    </location>
</feature>
<dbReference type="EMBL" id="GL876966">
    <property type="protein sequence ID" value="KLU81861.1"/>
    <property type="molecule type" value="Genomic_DNA"/>
</dbReference>
<evidence type="ECO:0000256" key="3">
    <source>
        <dbReference type="ARBA" id="ARBA00004629"/>
    </source>
</evidence>
<dbReference type="GO" id="GO:0008608">
    <property type="term" value="P:attachment of spindle microtubules to kinetochore"/>
    <property type="evidence" value="ECO:0007669"/>
    <property type="project" value="InterPro"/>
</dbReference>